<protein>
    <recommendedName>
        <fullName evidence="2">DUF5689 domain-containing protein</fullName>
    </recommendedName>
</protein>
<evidence type="ECO:0000256" key="1">
    <source>
        <dbReference type="SAM" id="SignalP"/>
    </source>
</evidence>
<comment type="caution">
    <text evidence="3">The sequence shown here is derived from an EMBL/GenBank/DDBJ whole genome shotgun (WGS) entry which is preliminary data.</text>
</comment>
<gene>
    <name evidence="3" type="ORF">ALIPUT_01755</name>
</gene>
<evidence type="ECO:0000313" key="3">
    <source>
        <dbReference type="EMBL" id="EDS02236.1"/>
    </source>
</evidence>
<dbReference type="GeneID" id="73804296"/>
<dbReference type="HOGENOM" id="CLU_325085_0_0_10"/>
<dbReference type="InterPro" id="IPR024361">
    <property type="entry name" value="BACON"/>
</dbReference>
<name>B0MX19_9BACT</name>
<evidence type="ECO:0000259" key="2">
    <source>
        <dbReference type="Pfam" id="PF18942"/>
    </source>
</evidence>
<proteinExistence type="predicted"/>
<dbReference type="AlphaFoldDB" id="B0MX19"/>
<keyword evidence="1" id="KW-0732">Signal</keyword>
<dbReference type="Gene3D" id="2.60.40.10">
    <property type="entry name" value="Immunoglobulins"/>
    <property type="match status" value="1"/>
</dbReference>
<feature type="domain" description="DUF5689" evidence="2">
    <location>
        <begin position="534"/>
        <end position="749"/>
    </location>
</feature>
<feature type="chain" id="PRO_5002750684" description="DUF5689 domain-containing protein" evidence="1">
    <location>
        <begin position="24"/>
        <end position="1026"/>
    </location>
</feature>
<keyword evidence="4" id="KW-1185">Reference proteome</keyword>
<evidence type="ECO:0000313" key="4">
    <source>
        <dbReference type="Proteomes" id="UP000005819"/>
    </source>
</evidence>
<accession>B0MX19</accession>
<dbReference type="InterPro" id="IPR013783">
    <property type="entry name" value="Ig-like_fold"/>
</dbReference>
<dbReference type="PROSITE" id="PS51257">
    <property type="entry name" value="PROKAR_LIPOPROTEIN"/>
    <property type="match status" value="1"/>
</dbReference>
<feature type="signal peptide" evidence="1">
    <location>
        <begin position="1"/>
        <end position="23"/>
    </location>
</feature>
<sequence length="1026" mass="108232">MKKSSIWKLLFSALTVFAVAVFAGCTDDNDDMGAPYLNVTPENLTFDAEGQPADEYNGTFIVETNRPWRAIVEDEQTWVRLSATEGEGDAAVTVTVPASNIGQSAKVTFEVYNSYGALIQKDVNVLQGEVVPPTLIFNETAGSESVANPYPLVADYTGWNTTGEGASKVSYEGVNTSIRASGKSSAGAYDGASGPNVIFFGSAPATFTVKDITLASDQTNLKLTFGGQYYDSDNNDNNFNKDNFVVYLSANGTDYTPLSYEVNDGDQVDPYWVFATKNFTLKNATSTLYIKFEAKASSKFRLDDITLMTGNGGEEIDLAGGGVVPPDPSGDAIYENNFDKTPAAEVDGKWPFLDRTDAWQNASGTGNSTVTYTSTNVSVRTSGKLSGGYDGASGSNKIFFGSAPATFDINTITMPAGKTNYRIIFGGAYSKKNGATYDNIFKPESFHVAVGNGTDWSGNLTYEKIGGSDTTDPYWIQFAVDFTLKEAVSQLSIRFTADLASAFAIDDVQLVEGNGGQEVDLEGGVVPPDPGEATAITIPELIAQMTDTKAPVDANADRYLDAVVMNDVAGGNYTFNNLILATENATEAGNGITLYGSQVEPSTLGLNKGDKVRVTLYKGLAKVENYNGMYEVTGDREATWCKVEKTGTVTSIPTATIAAADLANYQGMAVTIANASVAEGGVWASAAQLSSHTFTADGANFTVFCKQSDEKNPSVFLDVPFKAGSGNISGLAAVYKNNSQLVPRNLDDVAAFSDSSTPMITGVTPASVSIPATGGDQVLTVSVLNQGDNQLSVSGLTPPLSATVDGLTVTVTAEANTGTSPVNQTLTITLAGSTKTVPVTLLGTGGEGSGTYTLIDNLSNLTAGTFLMAGFRAKGEAQSGSTTEPNPAAEDYYGVWTGEMITGNGKTDCETLQMTFANGELTKIDANVTNSPAEMELVAVDGKSNTYYIKCNGQYLASGSKSRSLSLGADPAEWVFSMVDKDGESRLVAANGGCSLQTVDSSFKTMIRGYQSATQGKHGIYFFKKN</sequence>
<dbReference type="InterPro" id="IPR043744">
    <property type="entry name" value="DUF5689"/>
</dbReference>
<dbReference type="eggNOG" id="ENOG5033RW5">
    <property type="taxonomic scope" value="Bacteria"/>
</dbReference>
<reference evidence="3" key="1">
    <citation type="submission" date="2007-10" db="EMBL/GenBank/DDBJ databases">
        <authorList>
            <person name="Fulton L."/>
            <person name="Clifton S."/>
            <person name="Fulton B."/>
            <person name="Xu J."/>
            <person name="Minx P."/>
            <person name="Pepin K.H."/>
            <person name="Johnson M."/>
            <person name="Thiruvilangam P."/>
            <person name="Bhonagiri V."/>
            <person name="Nash W.E."/>
            <person name="Mardis E.R."/>
            <person name="Wilson R.K."/>
        </authorList>
    </citation>
    <scope>NUCLEOTIDE SEQUENCE [LARGE SCALE GENOMIC DNA]</scope>
    <source>
        <strain evidence="3">DSM 17216</strain>
    </source>
</reference>
<dbReference type="EMBL" id="ABFK02000020">
    <property type="protein sequence ID" value="EDS02236.1"/>
    <property type="molecule type" value="Genomic_DNA"/>
</dbReference>
<dbReference type="CDD" id="cd14948">
    <property type="entry name" value="BACON"/>
    <property type="match status" value="1"/>
</dbReference>
<reference evidence="3" key="2">
    <citation type="submission" date="2013-09" db="EMBL/GenBank/DDBJ databases">
        <title>Draft genome sequence of Alistipes putredinis (DSM 17216).</title>
        <authorList>
            <person name="Sudarsanam P."/>
            <person name="Ley R."/>
            <person name="Guruge J."/>
            <person name="Turnbaugh P.J."/>
            <person name="Mahowald M."/>
            <person name="Liep D."/>
            <person name="Gordon J."/>
        </authorList>
    </citation>
    <scope>NUCLEOTIDE SEQUENCE</scope>
    <source>
        <strain evidence="3">DSM 17216</strain>
    </source>
</reference>
<dbReference type="Pfam" id="PF18942">
    <property type="entry name" value="DUF5689"/>
    <property type="match status" value="1"/>
</dbReference>
<dbReference type="Proteomes" id="UP000005819">
    <property type="component" value="Unassembled WGS sequence"/>
</dbReference>
<dbReference type="RefSeq" id="WP_004327796.1">
    <property type="nucleotide sequence ID" value="NZ_DS499577.1"/>
</dbReference>
<organism evidence="3 4">
    <name type="scientific">Alistipes putredinis DSM 17216</name>
    <dbReference type="NCBI Taxonomy" id="445970"/>
    <lineage>
        <taxon>Bacteria</taxon>
        <taxon>Pseudomonadati</taxon>
        <taxon>Bacteroidota</taxon>
        <taxon>Bacteroidia</taxon>
        <taxon>Bacteroidales</taxon>
        <taxon>Rikenellaceae</taxon>
        <taxon>Alistipes</taxon>
    </lineage>
</organism>
<dbReference type="OrthoDB" id="999810at2"/>